<gene>
    <name evidence="6" type="ORF">GR702_14855</name>
</gene>
<reference evidence="6 7" key="1">
    <citation type="submission" date="2019-12" db="EMBL/GenBank/DDBJ databases">
        <authorList>
            <person name="Feng G."/>
            <person name="Zhu H."/>
        </authorList>
    </citation>
    <scope>NUCLEOTIDE SEQUENCE [LARGE SCALE GENOMIC DNA]</scope>
    <source>
        <strain evidence="6 7">FGD1</strain>
    </source>
</reference>
<dbReference type="InterPro" id="IPR036388">
    <property type="entry name" value="WH-like_DNA-bd_sf"/>
</dbReference>
<dbReference type="GO" id="GO:0045892">
    <property type="term" value="P:negative regulation of DNA-templated transcription"/>
    <property type="evidence" value="ECO:0007669"/>
    <property type="project" value="InterPro"/>
</dbReference>
<dbReference type="GO" id="GO:0003677">
    <property type="term" value="F:DNA binding"/>
    <property type="evidence" value="ECO:0007669"/>
    <property type="project" value="UniProtKB-KW"/>
</dbReference>
<name>A0A7X4GI19_9SPHN</name>
<evidence type="ECO:0000256" key="1">
    <source>
        <dbReference type="ARBA" id="ARBA00011046"/>
    </source>
</evidence>
<dbReference type="Gene3D" id="1.10.4040.10">
    <property type="entry name" value="Penicillinase repressor domain"/>
    <property type="match status" value="1"/>
</dbReference>
<dbReference type="Proteomes" id="UP000465810">
    <property type="component" value="Unassembled WGS sequence"/>
</dbReference>
<evidence type="ECO:0000313" key="7">
    <source>
        <dbReference type="Proteomes" id="UP000465810"/>
    </source>
</evidence>
<dbReference type="RefSeq" id="WP_160986668.1">
    <property type="nucleotide sequence ID" value="NZ_WVTD01000011.1"/>
</dbReference>
<comment type="similarity">
    <text evidence="1">Belongs to the BlaI transcriptional regulatory family.</text>
</comment>
<dbReference type="Pfam" id="PF03965">
    <property type="entry name" value="Penicillinase_R"/>
    <property type="match status" value="1"/>
</dbReference>
<dbReference type="PIRSF" id="PIRSF019455">
    <property type="entry name" value="CopR_AtkY"/>
    <property type="match status" value="1"/>
</dbReference>
<keyword evidence="2" id="KW-0805">Transcription regulation</keyword>
<evidence type="ECO:0000256" key="5">
    <source>
        <dbReference type="SAM" id="MobiDB-lite"/>
    </source>
</evidence>
<evidence type="ECO:0000256" key="2">
    <source>
        <dbReference type="ARBA" id="ARBA00023015"/>
    </source>
</evidence>
<dbReference type="AlphaFoldDB" id="A0A7X4GI19"/>
<dbReference type="EMBL" id="WVTD01000011">
    <property type="protein sequence ID" value="MYL99045.1"/>
    <property type="molecule type" value="Genomic_DNA"/>
</dbReference>
<sequence length="137" mass="14958">MAGDSGNDEAAQPGRGAPEISGAEHAVMEALWQRSPLTAQEVCEEVCGPRGWSLATVKTLLSRLVAKQAVETEPDGKRFLYSPRMDRSDYVGTESRRLMDRLFGGRAAPLFAHLAQSEALTEDDIVEIEALLKELKS</sequence>
<evidence type="ECO:0000313" key="6">
    <source>
        <dbReference type="EMBL" id="MYL99045.1"/>
    </source>
</evidence>
<keyword evidence="4" id="KW-0804">Transcription</keyword>
<feature type="region of interest" description="Disordered" evidence="5">
    <location>
        <begin position="1"/>
        <end position="23"/>
    </location>
</feature>
<proteinExistence type="inferred from homology"/>
<dbReference type="SUPFAM" id="SSF46785">
    <property type="entry name" value="Winged helix' DNA-binding domain"/>
    <property type="match status" value="1"/>
</dbReference>
<evidence type="ECO:0000256" key="3">
    <source>
        <dbReference type="ARBA" id="ARBA00023125"/>
    </source>
</evidence>
<keyword evidence="7" id="KW-1185">Reference proteome</keyword>
<comment type="caution">
    <text evidence="6">The sequence shown here is derived from an EMBL/GenBank/DDBJ whole genome shotgun (WGS) entry which is preliminary data.</text>
</comment>
<evidence type="ECO:0000256" key="4">
    <source>
        <dbReference type="ARBA" id="ARBA00023163"/>
    </source>
</evidence>
<dbReference type="InterPro" id="IPR005650">
    <property type="entry name" value="BlaI_family"/>
</dbReference>
<accession>A0A7X4GI19</accession>
<dbReference type="InterPro" id="IPR036390">
    <property type="entry name" value="WH_DNA-bd_sf"/>
</dbReference>
<organism evidence="6 7">
    <name type="scientific">Novosphingobium silvae</name>
    <dbReference type="NCBI Taxonomy" id="2692619"/>
    <lineage>
        <taxon>Bacteria</taxon>
        <taxon>Pseudomonadati</taxon>
        <taxon>Pseudomonadota</taxon>
        <taxon>Alphaproteobacteria</taxon>
        <taxon>Sphingomonadales</taxon>
        <taxon>Sphingomonadaceae</taxon>
        <taxon>Novosphingobium</taxon>
    </lineage>
</organism>
<keyword evidence="3" id="KW-0238">DNA-binding</keyword>
<dbReference type="Gene3D" id="1.10.10.10">
    <property type="entry name" value="Winged helix-like DNA-binding domain superfamily/Winged helix DNA-binding domain"/>
    <property type="match status" value="1"/>
</dbReference>
<protein>
    <submittedName>
        <fullName evidence="6">CopY family transcriptional repressor</fullName>
    </submittedName>
</protein>